<name>W1YIL6_9ZZZZ</name>
<reference evidence="5" key="1">
    <citation type="submission" date="2013-12" db="EMBL/GenBank/DDBJ databases">
        <title>A Varibaculum cambriense genome reconstructed from a premature infant gut community with otherwise low bacterial novelty that shifts toward anaerobic metabolism during the third week of life.</title>
        <authorList>
            <person name="Brown C.T."/>
            <person name="Sharon I."/>
            <person name="Thomas B.C."/>
            <person name="Castelle C.J."/>
            <person name="Morowitz M.J."/>
            <person name="Banfield J.F."/>
        </authorList>
    </citation>
    <scope>NUCLEOTIDE SEQUENCE</scope>
</reference>
<proteinExistence type="inferred from homology"/>
<evidence type="ECO:0000313" key="5">
    <source>
        <dbReference type="EMBL" id="ETJ42363.1"/>
    </source>
</evidence>
<dbReference type="SUPFAM" id="SSF55658">
    <property type="entry name" value="L9 N-domain-like"/>
    <property type="match status" value="1"/>
</dbReference>
<feature type="domain" description="Ribosomal protein L9" evidence="4">
    <location>
        <begin position="1"/>
        <end position="31"/>
    </location>
</feature>
<organism evidence="5">
    <name type="scientific">human gut metagenome</name>
    <dbReference type="NCBI Taxonomy" id="408170"/>
    <lineage>
        <taxon>unclassified sequences</taxon>
        <taxon>metagenomes</taxon>
        <taxon>organismal metagenomes</taxon>
    </lineage>
</organism>
<keyword evidence="2 5" id="KW-0689">Ribosomal protein</keyword>
<dbReference type="EMBL" id="AZMM01003674">
    <property type="protein sequence ID" value="ETJ42363.1"/>
    <property type="molecule type" value="Genomic_DNA"/>
</dbReference>
<sequence>KGEIVEVSDAYGRNVLIKKGLGLEGTATNVNNAKQKQESIAHHKVVANDEAKILAAQLAKVEVTVKVRMG</sequence>
<evidence type="ECO:0000259" key="4">
    <source>
        <dbReference type="Pfam" id="PF01281"/>
    </source>
</evidence>
<feature type="non-terminal residue" evidence="5">
    <location>
        <position position="1"/>
    </location>
</feature>
<evidence type="ECO:0000256" key="1">
    <source>
        <dbReference type="ARBA" id="ARBA00010605"/>
    </source>
</evidence>
<dbReference type="InterPro" id="IPR009027">
    <property type="entry name" value="Ribosomal_bL9/RNase_H1_N"/>
</dbReference>
<protein>
    <submittedName>
        <fullName evidence="5">50S ribosomal protein L9</fullName>
    </submittedName>
</protein>
<dbReference type="Pfam" id="PF01281">
    <property type="entry name" value="Ribosomal_L9_N"/>
    <property type="match status" value="1"/>
</dbReference>
<accession>W1YIL6</accession>
<keyword evidence="3" id="KW-0687">Ribonucleoprotein</keyword>
<dbReference type="GO" id="GO:0005840">
    <property type="term" value="C:ribosome"/>
    <property type="evidence" value="ECO:0007669"/>
    <property type="project" value="UniProtKB-KW"/>
</dbReference>
<dbReference type="Gene3D" id="3.40.5.10">
    <property type="entry name" value="Ribosomal protein L9, N-terminal domain"/>
    <property type="match status" value="1"/>
</dbReference>
<dbReference type="GO" id="GO:1990904">
    <property type="term" value="C:ribonucleoprotein complex"/>
    <property type="evidence" value="ECO:0007669"/>
    <property type="project" value="UniProtKB-KW"/>
</dbReference>
<gene>
    <name evidence="5" type="ORF">Q604_UNBC03674G0001</name>
</gene>
<comment type="similarity">
    <text evidence="1">Belongs to the bacterial ribosomal protein bL9 family.</text>
</comment>
<evidence type="ECO:0000256" key="2">
    <source>
        <dbReference type="ARBA" id="ARBA00022980"/>
    </source>
</evidence>
<dbReference type="InterPro" id="IPR036935">
    <property type="entry name" value="Ribosomal_bL9_N_sf"/>
</dbReference>
<dbReference type="AlphaFoldDB" id="W1YIL6"/>
<comment type="caution">
    <text evidence="5">The sequence shown here is derived from an EMBL/GenBank/DDBJ whole genome shotgun (WGS) entry which is preliminary data.</text>
</comment>
<evidence type="ECO:0000256" key="3">
    <source>
        <dbReference type="ARBA" id="ARBA00023274"/>
    </source>
</evidence>
<feature type="non-terminal residue" evidence="5">
    <location>
        <position position="70"/>
    </location>
</feature>
<dbReference type="InterPro" id="IPR020070">
    <property type="entry name" value="Ribosomal_bL9_N"/>
</dbReference>